<gene>
    <name evidence="1" type="ORF">Q8W34_14485</name>
</gene>
<keyword evidence="2" id="KW-1185">Reference proteome</keyword>
<reference evidence="1" key="1">
    <citation type="submission" date="2023-07" db="EMBL/GenBank/DDBJ databases">
        <title>Genome content predicts the carbon catabolic preferences of heterotrophic bacteria.</title>
        <authorList>
            <person name="Gralka M."/>
        </authorList>
    </citation>
    <scope>NUCLEOTIDE SEQUENCE</scope>
    <source>
        <strain evidence="1">4G09</strain>
    </source>
</reference>
<accession>A0ABT9FH81</accession>
<comment type="caution">
    <text evidence="1">The sequence shown here is derived from an EMBL/GenBank/DDBJ whole genome shotgun (WGS) entry which is preliminary data.</text>
</comment>
<name>A0ABT9FH81_9GAMM</name>
<dbReference type="Proteomes" id="UP001177212">
    <property type="component" value="Unassembled WGS sequence"/>
</dbReference>
<proteinExistence type="predicted"/>
<evidence type="ECO:0000313" key="1">
    <source>
        <dbReference type="EMBL" id="MDP2565851.1"/>
    </source>
</evidence>
<evidence type="ECO:0000313" key="2">
    <source>
        <dbReference type="Proteomes" id="UP001177212"/>
    </source>
</evidence>
<sequence length="429" mass="47650">MFVTGISVDCRGTKLVEDGFFAQKVGQTYELIYAVVDLASFIGVARESLTTQSILKILSSNGFQKSDFAFSESFSNAFLFRVVVSADGVVESFTPFLGSFALKRSFSFDSSIKDESFLTATKCLELVNKNRGSYAATGLTESLSPSLFVQSLNHFISGLLAKYLIKDHRVSAIVTGMQVHSFVVPSKFNVSEDQGSLVKIGGQYGALVEGAFASPVRIRYVRANYFLTGQINVQNLAVPIGSPLRNVDALINQVILFHHLVNVLKFDFAKGGDLKILGPTIHERVKYMEATTKHASLNTIDSGGLFLTEMSGKFLRDFVSFLISNKMFCTQLNSEILFKFCSFKDRVRLFSYFVSVGIYPQFVIDWLSIRQRKEGRSLIHLLSAIDLLFEGSEFNLLYDGSLVKIETSCVSDKVFINSILDVLGDDYVR</sequence>
<organism evidence="1 2">
    <name type="scientific">Pseudoalteromonas marina</name>
    <dbReference type="NCBI Taxonomy" id="267375"/>
    <lineage>
        <taxon>Bacteria</taxon>
        <taxon>Pseudomonadati</taxon>
        <taxon>Pseudomonadota</taxon>
        <taxon>Gammaproteobacteria</taxon>
        <taxon>Alteromonadales</taxon>
        <taxon>Pseudoalteromonadaceae</taxon>
        <taxon>Pseudoalteromonas</taxon>
    </lineage>
</organism>
<dbReference type="EMBL" id="JAUYVT010000014">
    <property type="protein sequence ID" value="MDP2565851.1"/>
    <property type="molecule type" value="Genomic_DNA"/>
</dbReference>
<dbReference type="RefSeq" id="WP_305472610.1">
    <property type="nucleotide sequence ID" value="NZ_JAUYVT010000014.1"/>
</dbReference>
<protein>
    <submittedName>
        <fullName evidence="1">Uncharacterized protein</fullName>
    </submittedName>
</protein>